<dbReference type="InterPro" id="IPR000792">
    <property type="entry name" value="Tscrpt_reg_LuxR_C"/>
</dbReference>
<dbReference type="CDD" id="cd00038">
    <property type="entry name" value="CAP_ED"/>
    <property type="match status" value="1"/>
</dbReference>
<dbReference type="AlphaFoldDB" id="A0A0L0MFW7"/>
<reference evidence="5" key="1">
    <citation type="submission" date="2015-06" db="EMBL/GenBank/DDBJ databases">
        <title>Comparative genomics of Burkholderia leaf nodule symbionts.</title>
        <authorList>
            <person name="Carlier A."/>
            <person name="Eberl L."/>
            <person name="Pinto-Carbo M."/>
        </authorList>
    </citation>
    <scope>NUCLEOTIDE SEQUENCE [LARGE SCALE GENOMIC DNA]</scope>
    <source>
        <strain evidence="5">UZHbot4</strain>
    </source>
</reference>
<comment type="caution">
    <text evidence="4">The sequence shown here is derived from an EMBL/GenBank/DDBJ whole genome shotgun (WGS) entry which is preliminary data.</text>
</comment>
<dbReference type="Pfam" id="PF00027">
    <property type="entry name" value="cNMP_binding"/>
    <property type="match status" value="1"/>
</dbReference>
<keyword evidence="5" id="KW-1185">Reference proteome</keyword>
<proteinExistence type="predicted"/>
<dbReference type="EMBL" id="LFJJ01000029">
    <property type="protein sequence ID" value="KND61201.1"/>
    <property type="molecule type" value="Genomic_DNA"/>
</dbReference>
<organism evidence="4 5">
    <name type="scientific">Candidatus Burkholderia verschuerenii</name>
    <dbReference type="NCBI Taxonomy" id="242163"/>
    <lineage>
        <taxon>Bacteria</taxon>
        <taxon>Pseudomonadati</taxon>
        <taxon>Pseudomonadota</taxon>
        <taxon>Betaproteobacteria</taxon>
        <taxon>Burkholderiales</taxon>
        <taxon>Burkholderiaceae</taxon>
        <taxon>Burkholderia</taxon>
    </lineage>
</organism>
<dbReference type="CDD" id="cd06170">
    <property type="entry name" value="LuxR_C_like"/>
    <property type="match status" value="1"/>
</dbReference>
<dbReference type="Pfam" id="PF00196">
    <property type="entry name" value="GerE"/>
    <property type="match status" value="1"/>
</dbReference>
<dbReference type="InterPro" id="IPR014710">
    <property type="entry name" value="RmlC-like_jellyroll"/>
</dbReference>
<protein>
    <submittedName>
        <fullName evidence="4">Transcriptional regulator, LuxR family</fullName>
    </submittedName>
</protein>
<dbReference type="PROSITE" id="PS50042">
    <property type="entry name" value="CNMP_BINDING_3"/>
    <property type="match status" value="1"/>
</dbReference>
<evidence type="ECO:0000256" key="1">
    <source>
        <dbReference type="ARBA" id="ARBA00023125"/>
    </source>
</evidence>
<dbReference type="GO" id="GO:0003677">
    <property type="term" value="F:DNA binding"/>
    <property type="evidence" value="ECO:0007669"/>
    <property type="project" value="UniProtKB-KW"/>
</dbReference>
<dbReference type="InterPro" id="IPR000595">
    <property type="entry name" value="cNMP-bd_dom"/>
</dbReference>
<dbReference type="PRINTS" id="PR00038">
    <property type="entry name" value="HTHLUXR"/>
</dbReference>
<dbReference type="InterPro" id="IPR018490">
    <property type="entry name" value="cNMP-bd_dom_sf"/>
</dbReference>
<dbReference type="Gene3D" id="2.60.120.10">
    <property type="entry name" value="Jelly Rolls"/>
    <property type="match status" value="1"/>
</dbReference>
<dbReference type="SUPFAM" id="SSF51206">
    <property type="entry name" value="cAMP-binding domain-like"/>
    <property type="match status" value="1"/>
</dbReference>
<dbReference type="PROSITE" id="PS50043">
    <property type="entry name" value="HTH_LUXR_2"/>
    <property type="match status" value="1"/>
</dbReference>
<evidence type="ECO:0000313" key="5">
    <source>
        <dbReference type="Proteomes" id="UP000036959"/>
    </source>
</evidence>
<dbReference type="SMART" id="SM00421">
    <property type="entry name" value="HTH_LUXR"/>
    <property type="match status" value="1"/>
</dbReference>
<feature type="domain" description="Cyclic nucleotide-binding" evidence="2">
    <location>
        <begin position="231"/>
        <end position="310"/>
    </location>
</feature>
<accession>A0A0L0MFW7</accession>
<feature type="domain" description="HTH luxR-type" evidence="3">
    <location>
        <begin position="142"/>
        <end position="207"/>
    </location>
</feature>
<dbReference type="InterPro" id="IPR039420">
    <property type="entry name" value="WalR-like"/>
</dbReference>
<dbReference type="SMART" id="SM00100">
    <property type="entry name" value="cNMP"/>
    <property type="match status" value="1"/>
</dbReference>
<dbReference type="RefSeq" id="WP_232316445.1">
    <property type="nucleotide sequence ID" value="NZ_LFJJ01000029.1"/>
</dbReference>
<evidence type="ECO:0000259" key="3">
    <source>
        <dbReference type="PROSITE" id="PS50043"/>
    </source>
</evidence>
<name>A0A0L0MFW7_9BURK</name>
<dbReference type="Gene3D" id="3.40.50.2300">
    <property type="match status" value="1"/>
</dbReference>
<dbReference type="PANTHER" id="PTHR43214">
    <property type="entry name" value="TWO-COMPONENT RESPONSE REGULATOR"/>
    <property type="match status" value="1"/>
</dbReference>
<gene>
    <name evidence="4" type="ORF">BVER_03087</name>
</gene>
<dbReference type="SUPFAM" id="SSF46894">
    <property type="entry name" value="C-terminal effector domain of the bipartite response regulators"/>
    <property type="match status" value="1"/>
</dbReference>
<dbReference type="SUPFAM" id="SSF52172">
    <property type="entry name" value="CheY-like"/>
    <property type="match status" value="1"/>
</dbReference>
<sequence>MNLLLTMPEGLCREGIVRLLREFAADIEVRASSDVTVIWHGERAADCVVIDGVLLNHARGELDALRACTRVAPVVVLLGQAMPTVVEQLMAAGVAGCIEMSASVELFFSALRLALAGGVYVPRSLLSVGLQEPPIALDALPAHDASLRLTPRQIEVLALVTRGRSNKMIARQLDMAEATAKTHLTTIYKALKVSSRGEASALAARFASVREAQANRSANGAIPVGRFLVNIDSTHYRAGEVLFREGDPGGELFYVERGIVRLAELGIELGAGSVFGEIGLFSPKHRRTSTAVCKTVCEMRAVSADDAIRLYYQEPEFAMYLINCWQAACRQTRCDAMRCA</sequence>
<dbReference type="InterPro" id="IPR016032">
    <property type="entry name" value="Sig_transdc_resp-reg_C-effctor"/>
</dbReference>
<evidence type="ECO:0000313" key="4">
    <source>
        <dbReference type="EMBL" id="KND61201.1"/>
    </source>
</evidence>
<evidence type="ECO:0000259" key="2">
    <source>
        <dbReference type="PROSITE" id="PS50042"/>
    </source>
</evidence>
<dbReference type="InterPro" id="IPR011006">
    <property type="entry name" value="CheY-like_superfamily"/>
</dbReference>
<dbReference type="Proteomes" id="UP000036959">
    <property type="component" value="Unassembled WGS sequence"/>
</dbReference>
<dbReference type="GO" id="GO:0006355">
    <property type="term" value="P:regulation of DNA-templated transcription"/>
    <property type="evidence" value="ECO:0007669"/>
    <property type="project" value="InterPro"/>
</dbReference>
<dbReference type="PATRIC" id="fig|242163.4.peg.4235"/>
<keyword evidence="1" id="KW-0238">DNA-binding</keyword>